<dbReference type="PRINTS" id="PR00079">
    <property type="entry name" value="G6PDHDRGNASE"/>
</dbReference>
<dbReference type="InterPro" id="IPR036291">
    <property type="entry name" value="NAD(P)-bd_dom_sf"/>
</dbReference>
<dbReference type="InterPro" id="IPR019796">
    <property type="entry name" value="G6P_DH_AS"/>
</dbReference>
<keyword evidence="5 7" id="KW-0560">Oxidoreductase</keyword>
<comment type="catalytic activity">
    <reaction evidence="7">
        <text>D-glucose 6-phosphate + NADP(+) = 6-phospho-D-glucono-1,5-lactone + NADPH + H(+)</text>
        <dbReference type="Rhea" id="RHEA:15841"/>
        <dbReference type="ChEBI" id="CHEBI:15378"/>
        <dbReference type="ChEBI" id="CHEBI:57783"/>
        <dbReference type="ChEBI" id="CHEBI:57955"/>
        <dbReference type="ChEBI" id="CHEBI:58349"/>
        <dbReference type="ChEBI" id="CHEBI:61548"/>
        <dbReference type="EC" id="1.1.1.49"/>
    </reaction>
</comment>
<keyword evidence="11" id="KW-1185">Reference proteome</keyword>
<protein>
    <recommendedName>
        <fullName evidence="7">Glucose-6-phosphate 1-dehydrogenase</fullName>
        <shortName evidence="7">G6PD</shortName>
        <ecNumber evidence="7">1.1.1.49</ecNumber>
    </recommendedName>
</protein>
<dbReference type="SUPFAM" id="SSF51735">
    <property type="entry name" value="NAD(P)-binding Rossmann-fold domains"/>
    <property type="match status" value="1"/>
</dbReference>
<dbReference type="HAMAP" id="MF_00966">
    <property type="entry name" value="G6PD"/>
    <property type="match status" value="1"/>
</dbReference>
<evidence type="ECO:0000256" key="6">
    <source>
        <dbReference type="ARBA" id="ARBA00023277"/>
    </source>
</evidence>
<comment type="function">
    <text evidence="7">Catalyzes the oxidation of glucose 6-phosphate to 6-phosphogluconolactone.</text>
</comment>
<sequence>MSTNAVSSSTTEGAEHSNADALVIFGITGDLAKVMTFLSLYRLERRGLIDCPIIGVAVDDWTVDDLKKRARTSIETAGKEPVDEAIFDRLAARFDYVSGDFGKPETFTELARHLSGVRNPVFYLEVPPFLFATVIKGLSDAGLTNSARVVVEKPFGHDLQSARALAAEIHQYIDESQLYRIDHFLGKKGFSETLYLRFANAIFEPIWNRQFISEVQITMAESFDVADRGHFYDPVGALRDVVVNHMMQLVAAVAMEAPSASHAAALKDAMVNVYRAIPAADPAHYLRGQYEGYRDVDGVAPDSSTETYMALRLEVDNWRWSGVPFYLRTGKCLPVTQTELRLVFRSPPPVWFFDAAHQPEPAQLVIKLDPMTGIRIEVEAQRGEGKQPGPITLDMEFADEGGEGATPYEVLLHAALVGDSARFTRQDGVEEAWRVMQPLLDGPPPVQTYPKGSWGPPNQLLPGQDRWYEPWLPA</sequence>
<evidence type="ECO:0000259" key="9">
    <source>
        <dbReference type="Pfam" id="PF02781"/>
    </source>
</evidence>
<dbReference type="PIRSF" id="PIRSF000110">
    <property type="entry name" value="G6PD"/>
    <property type="match status" value="1"/>
</dbReference>
<dbReference type="Pfam" id="PF00479">
    <property type="entry name" value="G6PD_N"/>
    <property type="match status" value="1"/>
</dbReference>
<keyword evidence="6 7" id="KW-0119">Carbohydrate metabolism</keyword>
<dbReference type="EC" id="1.1.1.49" evidence="7"/>
<feature type="binding site" evidence="7">
    <location>
        <position position="183"/>
    </location>
    <ligand>
        <name>substrate</name>
    </ligand>
</feature>
<organism evidence="10 11">
    <name type="scientific">Nocardia salmonicida</name>
    <dbReference type="NCBI Taxonomy" id="53431"/>
    <lineage>
        <taxon>Bacteria</taxon>
        <taxon>Bacillati</taxon>
        <taxon>Actinomycetota</taxon>
        <taxon>Actinomycetes</taxon>
        <taxon>Mycobacteriales</taxon>
        <taxon>Nocardiaceae</taxon>
        <taxon>Nocardia</taxon>
    </lineage>
</organism>
<comment type="similarity">
    <text evidence="2 7">Belongs to the glucose-6-phosphate dehydrogenase family.</text>
</comment>
<comment type="caution">
    <text evidence="7">Lacks conserved residue(s) required for the propagation of feature annotation.</text>
</comment>
<dbReference type="Proteomes" id="UP001621418">
    <property type="component" value="Chromosome"/>
</dbReference>
<evidence type="ECO:0000259" key="8">
    <source>
        <dbReference type="Pfam" id="PF00479"/>
    </source>
</evidence>
<dbReference type="SUPFAM" id="SSF55347">
    <property type="entry name" value="Glyceraldehyde-3-phosphate dehydrogenase-like, C-terminal domain"/>
    <property type="match status" value="1"/>
</dbReference>
<evidence type="ECO:0000256" key="1">
    <source>
        <dbReference type="ARBA" id="ARBA00004937"/>
    </source>
</evidence>
<evidence type="ECO:0000256" key="5">
    <source>
        <dbReference type="ARBA" id="ARBA00023002"/>
    </source>
</evidence>
<gene>
    <name evidence="7 10" type="primary">zwf</name>
    <name evidence="10" type="ORF">OG308_21400</name>
</gene>
<evidence type="ECO:0000256" key="4">
    <source>
        <dbReference type="ARBA" id="ARBA00022857"/>
    </source>
</evidence>
<dbReference type="PANTHER" id="PTHR23429">
    <property type="entry name" value="GLUCOSE-6-PHOSPHATE 1-DEHYDROGENASE G6PD"/>
    <property type="match status" value="1"/>
</dbReference>
<dbReference type="InterPro" id="IPR001282">
    <property type="entry name" value="G6P_DH"/>
</dbReference>
<dbReference type="Gene3D" id="3.40.50.720">
    <property type="entry name" value="NAD(P)-binding Rossmann-like Domain"/>
    <property type="match status" value="1"/>
</dbReference>
<feature type="binding site" evidence="7">
    <location>
        <position position="331"/>
    </location>
    <ligand>
        <name>substrate</name>
    </ligand>
</feature>
<dbReference type="RefSeq" id="WP_405146154.1">
    <property type="nucleotide sequence ID" value="NZ_CP109527.1"/>
</dbReference>
<dbReference type="NCBIfam" id="NF009492">
    <property type="entry name" value="PRK12853.1-3"/>
    <property type="match status" value="1"/>
</dbReference>
<name>A0ABZ1N1T8_9NOCA</name>
<proteinExistence type="inferred from homology"/>
<feature type="binding site" evidence="7">
    <location>
        <position position="221"/>
    </location>
    <ligand>
        <name>substrate</name>
    </ligand>
</feature>
<feature type="binding site" evidence="7">
    <location>
        <position position="240"/>
    </location>
    <ligand>
        <name>substrate</name>
    </ligand>
</feature>
<reference evidence="10 11" key="1">
    <citation type="submission" date="2022-10" db="EMBL/GenBank/DDBJ databases">
        <title>The complete genomes of actinobacterial strains from the NBC collection.</title>
        <authorList>
            <person name="Joergensen T.S."/>
            <person name="Alvarez Arevalo M."/>
            <person name="Sterndorff E.B."/>
            <person name="Faurdal D."/>
            <person name="Vuksanovic O."/>
            <person name="Mourched A.-S."/>
            <person name="Charusanti P."/>
            <person name="Shaw S."/>
            <person name="Blin K."/>
            <person name="Weber T."/>
        </authorList>
    </citation>
    <scope>NUCLEOTIDE SEQUENCE [LARGE SCALE GENOMIC DNA]</scope>
    <source>
        <strain evidence="10 11">NBC_01413</strain>
    </source>
</reference>
<dbReference type="EMBL" id="CP109527">
    <property type="protein sequence ID" value="WTY33886.1"/>
    <property type="molecule type" value="Genomic_DNA"/>
</dbReference>
<accession>A0ABZ1N1T8</accession>
<dbReference type="PROSITE" id="PS00069">
    <property type="entry name" value="G6P_DEHYDROGENASE"/>
    <property type="match status" value="1"/>
</dbReference>
<feature type="active site" description="Proton acceptor" evidence="7">
    <location>
        <position position="245"/>
    </location>
</feature>
<dbReference type="Gene3D" id="3.30.360.10">
    <property type="entry name" value="Dihydrodipicolinate Reductase, domain 2"/>
    <property type="match status" value="1"/>
</dbReference>
<dbReference type="NCBIfam" id="TIGR00871">
    <property type="entry name" value="zwf"/>
    <property type="match status" value="1"/>
</dbReference>
<dbReference type="Pfam" id="PF02781">
    <property type="entry name" value="G6PD_C"/>
    <property type="match status" value="1"/>
</dbReference>
<feature type="binding site" evidence="7">
    <location>
        <position position="187"/>
    </location>
    <ligand>
        <name>substrate</name>
    </ligand>
</feature>
<feature type="domain" description="Glucose-6-phosphate dehydrogenase C-terminal" evidence="9">
    <location>
        <begin position="195"/>
        <end position="458"/>
    </location>
</feature>
<evidence type="ECO:0000313" key="11">
    <source>
        <dbReference type="Proteomes" id="UP001621418"/>
    </source>
</evidence>
<evidence type="ECO:0000256" key="2">
    <source>
        <dbReference type="ARBA" id="ARBA00009975"/>
    </source>
</evidence>
<evidence type="ECO:0000256" key="7">
    <source>
        <dbReference type="HAMAP-Rule" id="MF_00966"/>
    </source>
</evidence>
<dbReference type="PANTHER" id="PTHR23429:SF0">
    <property type="entry name" value="GLUCOSE-6-PHOSPHATE 1-DEHYDROGENASE"/>
    <property type="match status" value="1"/>
</dbReference>
<evidence type="ECO:0000256" key="3">
    <source>
        <dbReference type="ARBA" id="ARBA00022526"/>
    </source>
</evidence>
<comment type="pathway">
    <text evidence="1 7">Carbohydrate degradation; pentose phosphate pathway; D-ribulose 5-phosphate from D-glucose 6-phosphate (oxidative stage): step 1/3.</text>
</comment>
<feature type="binding site" evidence="7">
    <location>
        <position position="153"/>
    </location>
    <ligand>
        <name>NADP(+)</name>
        <dbReference type="ChEBI" id="CHEBI:58349"/>
    </ligand>
</feature>
<keyword evidence="3 7" id="KW-0313">Glucose metabolism</keyword>
<dbReference type="InterPro" id="IPR022674">
    <property type="entry name" value="G6P_DH_NAD-bd"/>
</dbReference>
<feature type="domain" description="Glucose-6-phosphate dehydrogenase NAD-binding" evidence="8">
    <location>
        <begin position="23"/>
        <end position="188"/>
    </location>
</feature>
<evidence type="ECO:0000313" key="10">
    <source>
        <dbReference type="EMBL" id="WTY33886.1"/>
    </source>
</evidence>
<dbReference type="InterPro" id="IPR022675">
    <property type="entry name" value="G6P_DH_C"/>
</dbReference>
<feature type="binding site" evidence="7">
    <location>
        <begin position="100"/>
        <end position="101"/>
    </location>
    <ligand>
        <name>NADP(+)</name>
        <dbReference type="ChEBI" id="CHEBI:58349"/>
    </ligand>
</feature>
<keyword evidence="4 7" id="KW-0521">NADP</keyword>